<evidence type="ECO:0000313" key="2">
    <source>
        <dbReference type="EMBL" id="KAG8516391.1"/>
    </source>
</evidence>
<dbReference type="Proteomes" id="UP000700334">
    <property type="component" value="Unassembled WGS sequence"/>
</dbReference>
<protein>
    <recommendedName>
        <fullName evidence="4">LRAT domain-containing protein</fullName>
    </recommendedName>
</protein>
<sequence>VAGGASSGHIHLGSRALGGPRGPQLDTAPPPSSQCKGPAPGPSTQVLTGAASTLRFFLSEAFLGQHFEEVELGGGEPEPGDLFLFRLLSPAGRWLGAHVGVYCGQGEIIHFEGKDLGGRAPRFLGSWEGVVSKQGQRPLLRSRSLWRVLRRRGGVDRAVLQRRVREAMDADPPAYHPTRSNCVHFALRLLEPEPGSDVLRKR</sequence>
<dbReference type="EMBL" id="JAGFMF010011680">
    <property type="protein sequence ID" value="KAG8516391.1"/>
    <property type="molecule type" value="Genomic_DNA"/>
</dbReference>
<dbReference type="OrthoDB" id="9597681at2759"/>
<proteinExistence type="predicted"/>
<name>A0A8J6ABM7_GALPY</name>
<keyword evidence="3" id="KW-1185">Reference proteome</keyword>
<evidence type="ECO:0000256" key="1">
    <source>
        <dbReference type="SAM" id="MobiDB-lite"/>
    </source>
</evidence>
<dbReference type="Gene3D" id="3.90.1720.10">
    <property type="entry name" value="endopeptidase domain like (from Nostoc punctiforme)"/>
    <property type="match status" value="1"/>
</dbReference>
<feature type="non-terminal residue" evidence="2">
    <location>
        <position position="202"/>
    </location>
</feature>
<accession>A0A8J6ABM7</accession>
<feature type="region of interest" description="Disordered" evidence="1">
    <location>
        <begin position="1"/>
        <end position="44"/>
    </location>
</feature>
<organism evidence="2 3">
    <name type="scientific">Galemys pyrenaicus</name>
    <name type="common">Iberian desman</name>
    <name type="synonym">Pyrenean desman</name>
    <dbReference type="NCBI Taxonomy" id="202257"/>
    <lineage>
        <taxon>Eukaryota</taxon>
        <taxon>Metazoa</taxon>
        <taxon>Chordata</taxon>
        <taxon>Craniata</taxon>
        <taxon>Vertebrata</taxon>
        <taxon>Euteleostomi</taxon>
        <taxon>Mammalia</taxon>
        <taxon>Eutheria</taxon>
        <taxon>Laurasiatheria</taxon>
        <taxon>Eulipotyphla</taxon>
        <taxon>Talpidae</taxon>
        <taxon>Galemys</taxon>
    </lineage>
</organism>
<comment type="caution">
    <text evidence="2">The sequence shown here is derived from an EMBL/GenBank/DDBJ whole genome shotgun (WGS) entry which is preliminary data.</text>
</comment>
<reference evidence="2" key="1">
    <citation type="journal article" date="2021" name="Evol. Appl.">
        <title>The genome of the Pyrenean desman and the effects of bottlenecks and inbreeding on the genomic landscape of an endangered species.</title>
        <authorList>
            <person name="Escoda L."/>
            <person name="Castresana J."/>
        </authorList>
    </citation>
    <scope>NUCLEOTIDE SEQUENCE</scope>
    <source>
        <strain evidence="2">IBE-C5619</strain>
    </source>
</reference>
<evidence type="ECO:0008006" key="4">
    <source>
        <dbReference type="Google" id="ProtNLM"/>
    </source>
</evidence>
<gene>
    <name evidence="2" type="ORF">J0S82_016125</name>
</gene>
<evidence type="ECO:0000313" key="3">
    <source>
        <dbReference type="Proteomes" id="UP000700334"/>
    </source>
</evidence>
<dbReference type="AlphaFoldDB" id="A0A8J6ABM7"/>